<organism evidence="1 2">
    <name type="scientific">Pseudoalteromonas citrea</name>
    <dbReference type="NCBI Taxonomy" id="43655"/>
    <lineage>
        <taxon>Bacteria</taxon>
        <taxon>Pseudomonadati</taxon>
        <taxon>Pseudomonadota</taxon>
        <taxon>Gammaproteobacteria</taxon>
        <taxon>Alteromonadales</taxon>
        <taxon>Pseudoalteromonadaceae</taxon>
        <taxon>Pseudoalteromonas</taxon>
    </lineage>
</organism>
<dbReference type="InterPro" id="IPR027417">
    <property type="entry name" value="P-loop_NTPase"/>
</dbReference>
<protein>
    <recommendedName>
        <fullName evidence="3">Sulfotransferase family protein</fullName>
    </recommendedName>
</protein>
<dbReference type="Gene3D" id="3.40.50.300">
    <property type="entry name" value="P-loop containing nucleotide triphosphate hydrolases"/>
    <property type="match status" value="1"/>
</dbReference>
<dbReference type="EMBL" id="AHBZ03000012">
    <property type="protein sequence ID" value="KAF7775476.1"/>
    <property type="molecule type" value="Genomic_DNA"/>
</dbReference>
<reference evidence="1" key="1">
    <citation type="journal article" date="2012" name="J. Bacteriol.">
        <title>Genome sequences of type strains of seven species of the marine bacterium Pseudoalteromonas.</title>
        <authorList>
            <person name="Xie B.B."/>
            <person name="Shu Y.L."/>
            <person name="Qin Q.L."/>
            <person name="Rong J.C."/>
            <person name="Zhang X.Y."/>
            <person name="Chen X.L."/>
            <person name="Shi M."/>
            <person name="He H.L."/>
            <person name="Zhou B.C."/>
            <person name="Zhang Y.Z."/>
        </authorList>
    </citation>
    <scope>NUCLEOTIDE SEQUENCE</scope>
    <source>
        <strain evidence="1">DSM 8771</strain>
    </source>
</reference>
<dbReference type="AlphaFoldDB" id="A0AAD4AMN1"/>
<reference evidence="1" key="2">
    <citation type="submission" date="2015-03" db="EMBL/GenBank/DDBJ databases">
        <title>Genome sequence of Pseudoalteromonas citrea.</title>
        <authorList>
            <person name="Xie B.-B."/>
            <person name="Rong J.-C."/>
            <person name="Qin Q.-L."/>
            <person name="Zhang Y.-Z."/>
        </authorList>
    </citation>
    <scope>NUCLEOTIDE SEQUENCE</scope>
    <source>
        <strain evidence="1">DSM 8771</strain>
    </source>
</reference>
<evidence type="ECO:0000313" key="2">
    <source>
        <dbReference type="Proteomes" id="UP000016487"/>
    </source>
</evidence>
<evidence type="ECO:0000313" key="1">
    <source>
        <dbReference type="EMBL" id="KAF7775476.1"/>
    </source>
</evidence>
<dbReference type="Proteomes" id="UP000016487">
    <property type="component" value="Unassembled WGS sequence"/>
</dbReference>
<comment type="caution">
    <text evidence="1">The sequence shown here is derived from an EMBL/GenBank/DDBJ whole genome shotgun (WGS) entry which is preliminary data.</text>
</comment>
<evidence type="ECO:0008006" key="3">
    <source>
        <dbReference type="Google" id="ProtNLM"/>
    </source>
</evidence>
<proteinExistence type="predicted"/>
<accession>A0AAD4AMN1</accession>
<name>A0AAD4AMN1_9GAMM</name>
<dbReference type="RefSeq" id="WP_010361441.1">
    <property type="nucleotide sequence ID" value="NZ_AHBZ03000012.1"/>
</dbReference>
<sequence length="292" mass="33229">MLKKFVKTTFNQFGLHPTLAKITNKPLETNTAFIHIAKCGGISIDNALRQQLATPNCSRLCRDTSIAASIAGFNKPLVTINDSCDFAAHHLKQLQGTLDYFLSLQRPYVSGHWGANETLLSKYKHVRFITMLREPSSRLRSNYIFNKLTNTSAIMPPNNLHTDNIIAEANELLFGIRGWQMANTQTAFICGRYPKDSQDAHQLTPQFAKNIAKFELVGVLEELRAFEAKFQRIFNRTLDIKSRNNTQSLVTPENLQVQTTLTDYFDQPKIKRHIAQLCEAELRKYEAARQVL</sequence>
<gene>
    <name evidence="1" type="ORF">PCIT_a1676</name>
</gene>